<dbReference type="Gene3D" id="3.30.2060.10">
    <property type="entry name" value="Penicillin-binding protein 1b domain"/>
    <property type="match status" value="1"/>
</dbReference>
<evidence type="ECO:0000256" key="7">
    <source>
        <dbReference type="ARBA" id="ARBA00022840"/>
    </source>
</evidence>
<evidence type="ECO:0000313" key="14">
    <source>
        <dbReference type="EMBL" id="QGO06165.1"/>
    </source>
</evidence>
<dbReference type="InterPro" id="IPR048635">
    <property type="entry name" value="MFD_D3"/>
</dbReference>
<dbReference type="InterPro" id="IPR027417">
    <property type="entry name" value="P-loop_NTPase"/>
</dbReference>
<dbReference type="InterPro" id="IPR041471">
    <property type="entry name" value="UvrB_inter"/>
</dbReference>
<dbReference type="GO" id="GO:0000716">
    <property type="term" value="P:transcription-coupled nucleotide-excision repair, DNA damage recognition"/>
    <property type="evidence" value="ECO:0007669"/>
    <property type="project" value="UniProtKB-UniRule"/>
</dbReference>
<evidence type="ECO:0000256" key="10">
    <source>
        <dbReference type="ARBA" id="ARBA00061104"/>
    </source>
</evidence>
<dbReference type="PANTHER" id="PTHR47964">
    <property type="entry name" value="ATP-DEPENDENT DNA HELICASE HOMOLOG RECG, CHLOROPLASTIC"/>
    <property type="match status" value="1"/>
</dbReference>
<protein>
    <recommendedName>
        <fullName evidence="12 13">Transcription-repair-coupling factor</fullName>
        <shortName evidence="13">TRCF</shortName>
        <ecNumber evidence="13">3.6.4.-</ecNumber>
    </recommendedName>
</protein>
<dbReference type="Pfam" id="PF03461">
    <property type="entry name" value="TRCF"/>
    <property type="match status" value="1"/>
</dbReference>
<dbReference type="SUPFAM" id="SSF52540">
    <property type="entry name" value="P-loop containing nucleoside triphosphate hydrolases"/>
    <property type="match status" value="4"/>
</dbReference>
<evidence type="ECO:0000256" key="2">
    <source>
        <dbReference type="ARBA" id="ARBA00022490"/>
    </source>
</evidence>
<comment type="subcellular location">
    <subcellularLocation>
        <location evidence="1 13">Cytoplasm</location>
    </subcellularLocation>
</comment>
<dbReference type="InterPro" id="IPR037235">
    <property type="entry name" value="TRCF-like_C_D7"/>
</dbReference>
<evidence type="ECO:0000256" key="4">
    <source>
        <dbReference type="ARBA" id="ARBA00022763"/>
    </source>
</evidence>
<keyword evidence="2 13" id="KW-0963">Cytoplasm</keyword>
<dbReference type="GO" id="GO:0003678">
    <property type="term" value="F:DNA helicase activity"/>
    <property type="evidence" value="ECO:0007669"/>
    <property type="project" value="TreeGrafter"/>
</dbReference>
<dbReference type="NCBIfam" id="NF007966">
    <property type="entry name" value="PRK10689.1"/>
    <property type="match status" value="1"/>
</dbReference>
<dbReference type="EMBL" id="CP038908">
    <property type="protein sequence ID" value="QGO06165.1"/>
    <property type="molecule type" value="Genomic_DNA"/>
</dbReference>
<dbReference type="PROSITE" id="PS51192">
    <property type="entry name" value="HELICASE_ATP_BIND_1"/>
    <property type="match status" value="1"/>
</dbReference>
<keyword evidence="15" id="KW-1185">Reference proteome</keyword>
<evidence type="ECO:0000256" key="12">
    <source>
        <dbReference type="ARBA" id="ARBA00070128"/>
    </source>
</evidence>
<dbReference type="Proteomes" id="UP000422232">
    <property type="component" value="Chromosome"/>
</dbReference>
<comment type="similarity">
    <text evidence="10 13">In the N-terminal section; belongs to the UvrB family.</text>
</comment>
<dbReference type="InterPro" id="IPR036101">
    <property type="entry name" value="CarD-like/TRCF_RID_sf"/>
</dbReference>
<sequence length="1165" mass="132255">MKNKQIISSLSLPQKKGLVKAYGNAAGAATALLIAEALQQHDTGPALIIAEDSLMADQLAREIPFFQDSQNANKPNLHYFPDWETLPYDRFSASEGIRSQRLKTLYDLKYQENTHCITSINAVLHYIAPVDILLKSTLLMHVGDKISLENFRLELAKAGYRHVEQVVEHGEFVSRGALLDIFPMGAQTPFRIDFFDDEVDSIRRFDSETQRSIDKVTQIQLLPAYEHPFDDAAKRLFRNQWRERFISGDLNRHLPYQDLSQGYLPAGIEYYLPLFFKETASLFHYLADSTLIITSGNLQKSIKQYWQELSNRFDQYSHDIEYPLLKPNEICLDESTFFNQLKNFPRLHVQSEPLQESAGRYNFLTKTLPNIAANPSLQFPLTNFKTFIQEQTDSSSSDNQRILLCADSIGRKEILLEQLKQHQLKPHAVASWQGFYTNKDNTDNFAITVQPLAESVSLPELGITIITESALFGQHTTPQRQHARRVIDPDSIIKNLTELKIGDAVVHIDHGIGRYLGLQIIETDGQPAEYLTLEYANEAKLYVPVTSLQLINRYSGAAESAPTLHYLGTEQWNKARRKAIEKARDTAAELLELYAKREAQSGFSFPTPDHDYQQFANEFAFEETEDQQKAINHVNADMHNKRPMDRLICGDVGFGKTEVAMRAAFQAANHGKQVAVLVPTTLLAQQHYQSFSDRFANWPMKIGILSRFQSSKSQDIIKQIEQGQIDIIIGTHKLLSEGIQFKQLGLLIIDEEHRFGVRQKERLKKIRHNVDILALTATPIPRTLNMSMAGIRDMSIIATPPAKRLAVKTFIRERQDSLIREAILREILRGGQVYILHNKVESIDRIATEIRELVPEAKVYTAHGQMRERELEKTMSDFYHHRFNVLICTTIIETGIDIPSANTIIIDRADHLGLAQLHQLRGRVGRSHHQAYAYLLTPHPKSMTSDAKKRLEALAAADTLGAGFILATHDLEIRGAGEILGEGQSGHIQSVGYNLYMEILNRAVNAMKQGKTLNLDDNLTEQTEINLNIPALIPDDYIPDVHMRLTLYKRIANAENNQALDHLQVEMIDRFGLLSKPCHTLFAVTRLKLQAQALGINKIEANATQGRVIFDKEPKINTTTLISLIQKQAHIYRLEGADRLKFKINMADHDLRLTTIENLLKQLTE</sequence>
<dbReference type="InterPro" id="IPR011545">
    <property type="entry name" value="DEAD/DEAH_box_helicase_dom"/>
</dbReference>
<dbReference type="FunFam" id="3.40.50.300:FF:000300">
    <property type="entry name" value="Transcription-repair-coupling factor"/>
    <property type="match status" value="1"/>
</dbReference>
<evidence type="ECO:0000313" key="15">
    <source>
        <dbReference type="Proteomes" id="UP000422232"/>
    </source>
</evidence>
<dbReference type="InterPro" id="IPR003711">
    <property type="entry name" value="CarD-like/TRCF_RID"/>
</dbReference>
<dbReference type="SMART" id="SM00490">
    <property type="entry name" value="HELICc"/>
    <property type="match status" value="1"/>
</dbReference>
<dbReference type="Pfam" id="PF17757">
    <property type="entry name" value="UvrB_inter"/>
    <property type="match status" value="1"/>
</dbReference>
<evidence type="ECO:0000256" key="6">
    <source>
        <dbReference type="ARBA" id="ARBA00022806"/>
    </source>
</evidence>
<dbReference type="GO" id="GO:0005524">
    <property type="term" value="F:ATP binding"/>
    <property type="evidence" value="ECO:0007669"/>
    <property type="project" value="UniProtKB-UniRule"/>
</dbReference>
<organism evidence="14 15">
    <name type="scientific">Piscirickettsia salmonis</name>
    <dbReference type="NCBI Taxonomy" id="1238"/>
    <lineage>
        <taxon>Bacteria</taxon>
        <taxon>Pseudomonadati</taxon>
        <taxon>Pseudomonadota</taxon>
        <taxon>Gammaproteobacteria</taxon>
        <taxon>Thiotrichales</taxon>
        <taxon>Piscirickettsiaceae</taxon>
        <taxon>Piscirickettsia</taxon>
    </lineage>
</organism>
<dbReference type="SUPFAM" id="SSF141259">
    <property type="entry name" value="CarD-like"/>
    <property type="match status" value="1"/>
</dbReference>
<dbReference type="Pfam" id="PF00270">
    <property type="entry name" value="DEAD"/>
    <property type="match status" value="1"/>
</dbReference>
<evidence type="ECO:0000256" key="9">
    <source>
        <dbReference type="ARBA" id="ARBA00023204"/>
    </source>
</evidence>
<keyword evidence="8 13" id="KW-0238">DNA-binding</keyword>
<keyword evidence="6" id="KW-0347">Helicase</keyword>
<name>A0A9Q6LSX1_PISSA</name>
<evidence type="ECO:0000256" key="5">
    <source>
        <dbReference type="ARBA" id="ARBA00022801"/>
    </source>
</evidence>
<dbReference type="Gene3D" id="3.40.50.11140">
    <property type="match status" value="1"/>
</dbReference>
<dbReference type="Pfam" id="PF00271">
    <property type="entry name" value="Helicase_C"/>
    <property type="match status" value="1"/>
</dbReference>
<keyword evidence="9 13" id="KW-0234">DNA repair</keyword>
<dbReference type="SMART" id="SM00487">
    <property type="entry name" value="DEXDc"/>
    <property type="match status" value="1"/>
</dbReference>
<accession>A0A9Q6LSX1</accession>
<dbReference type="Gene3D" id="2.40.10.170">
    <property type="match status" value="1"/>
</dbReference>
<dbReference type="GO" id="GO:0003684">
    <property type="term" value="F:damaged DNA binding"/>
    <property type="evidence" value="ECO:0007669"/>
    <property type="project" value="InterPro"/>
</dbReference>
<dbReference type="InterPro" id="IPR014001">
    <property type="entry name" value="Helicase_ATP-bd"/>
</dbReference>
<dbReference type="EC" id="3.6.4.-" evidence="13"/>
<dbReference type="Gene3D" id="3.40.50.11180">
    <property type="match status" value="1"/>
</dbReference>
<dbReference type="FunFam" id="3.40.50.300:FF:000546">
    <property type="entry name" value="Transcription-repair-coupling factor"/>
    <property type="match status" value="1"/>
</dbReference>
<reference evidence="14 15" key="1">
    <citation type="submission" date="2019-04" db="EMBL/GenBank/DDBJ databases">
        <title>Complete genome sequencing of Piscirickettsia salmonis strain Psal-009.</title>
        <authorList>
            <person name="Schober I."/>
            <person name="Bunk B."/>
            <person name="Sproer C."/>
            <person name="Carril G.P."/>
            <person name="Riedel T."/>
            <person name="Flores-Herrera P.A."/>
            <person name="Nourdin-Galindo G."/>
            <person name="Marshall S.H."/>
            <person name="Overmann J."/>
        </authorList>
    </citation>
    <scope>NUCLEOTIDE SEQUENCE [LARGE SCALE GENOMIC DNA]</scope>
    <source>
        <strain evidence="14 15">Psal-009</strain>
    </source>
</reference>
<evidence type="ECO:0000256" key="11">
    <source>
        <dbReference type="ARBA" id="ARBA00061399"/>
    </source>
</evidence>
<dbReference type="CDD" id="cd18810">
    <property type="entry name" value="SF2_C_TRCF"/>
    <property type="match status" value="1"/>
</dbReference>
<dbReference type="GeneID" id="66741319"/>
<keyword evidence="3 13" id="KW-0547">Nucleotide-binding</keyword>
<dbReference type="CDD" id="cd17991">
    <property type="entry name" value="DEXHc_TRCF"/>
    <property type="match status" value="1"/>
</dbReference>
<dbReference type="GO" id="GO:0005737">
    <property type="term" value="C:cytoplasm"/>
    <property type="evidence" value="ECO:0007669"/>
    <property type="project" value="UniProtKB-SubCell"/>
</dbReference>
<dbReference type="SMART" id="SM00982">
    <property type="entry name" value="TRCF"/>
    <property type="match status" value="1"/>
</dbReference>
<dbReference type="InterPro" id="IPR001650">
    <property type="entry name" value="Helicase_C-like"/>
</dbReference>
<dbReference type="GO" id="GO:0006355">
    <property type="term" value="P:regulation of DNA-templated transcription"/>
    <property type="evidence" value="ECO:0007669"/>
    <property type="project" value="UniProtKB-UniRule"/>
</dbReference>
<dbReference type="PANTHER" id="PTHR47964:SF1">
    <property type="entry name" value="ATP-DEPENDENT DNA HELICASE HOMOLOG RECG, CHLOROPLASTIC"/>
    <property type="match status" value="1"/>
</dbReference>
<dbReference type="SMART" id="SM01058">
    <property type="entry name" value="CarD_TRCF"/>
    <property type="match status" value="1"/>
</dbReference>
<evidence type="ECO:0000256" key="1">
    <source>
        <dbReference type="ARBA" id="ARBA00004496"/>
    </source>
</evidence>
<evidence type="ECO:0000256" key="8">
    <source>
        <dbReference type="ARBA" id="ARBA00023125"/>
    </source>
</evidence>
<keyword evidence="5 13" id="KW-0378">Hydrolase</keyword>
<keyword evidence="7 13" id="KW-0067">ATP-binding</keyword>
<evidence type="ECO:0000256" key="3">
    <source>
        <dbReference type="ARBA" id="ARBA00022741"/>
    </source>
</evidence>
<dbReference type="AlphaFoldDB" id="A0A9Q6LSX1"/>
<dbReference type="Pfam" id="PF02559">
    <property type="entry name" value="CarD_TRCF_RID"/>
    <property type="match status" value="1"/>
</dbReference>
<comment type="function">
    <text evidence="13">Couples transcription and DNA repair by recognizing RNA polymerase (RNAP) stalled at DNA lesions. Mediates ATP-dependent release of RNAP and its truncated transcript from the DNA, and recruitment of nucleotide excision repair machinery to the damaged site.</text>
</comment>
<dbReference type="PROSITE" id="PS51194">
    <property type="entry name" value="HELICASE_CTER"/>
    <property type="match status" value="1"/>
</dbReference>
<dbReference type="InterPro" id="IPR005118">
    <property type="entry name" value="TRCF_C"/>
</dbReference>
<dbReference type="InterPro" id="IPR004576">
    <property type="entry name" value="Mfd"/>
</dbReference>
<dbReference type="Gene3D" id="3.90.1150.50">
    <property type="entry name" value="Transcription-repair-coupling factor, D7 domain"/>
    <property type="match status" value="1"/>
</dbReference>
<dbReference type="Gene3D" id="3.40.50.300">
    <property type="entry name" value="P-loop containing nucleotide triphosphate hydrolases"/>
    <property type="match status" value="2"/>
</dbReference>
<proteinExistence type="inferred from homology"/>
<dbReference type="SUPFAM" id="SSF143517">
    <property type="entry name" value="TRCF domain-like"/>
    <property type="match status" value="1"/>
</dbReference>
<evidence type="ECO:0000256" key="13">
    <source>
        <dbReference type="HAMAP-Rule" id="MF_00969"/>
    </source>
</evidence>
<dbReference type="Pfam" id="PF21132">
    <property type="entry name" value="MFD_D3"/>
    <property type="match status" value="1"/>
</dbReference>
<keyword evidence="4 13" id="KW-0227">DNA damage</keyword>
<dbReference type="NCBIfam" id="TIGR00580">
    <property type="entry name" value="mfd"/>
    <property type="match status" value="1"/>
</dbReference>
<dbReference type="GO" id="GO:0016787">
    <property type="term" value="F:hydrolase activity"/>
    <property type="evidence" value="ECO:0007669"/>
    <property type="project" value="UniProtKB-KW"/>
</dbReference>
<dbReference type="RefSeq" id="WP_016210509.1">
    <property type="nucleotide sequence ID" value="NZ_CP012413.1"/>
</dbReference>
<comment type="similarity">
    <text evidence="11 13">In the C-terminal section; belongs to the helicase family. RecG subfamily.</text>
</comment>
<dbReference type="InterPro" id="IPR047112">
    <property type="entry name" value="RecG/Mfd"/>
</dbReference>
<dbReference type="HAMAP" id="MF_00969">
    <property type="entry name" value="TRCF"/>
    <property type="match status" value="1"/>
</dbReference>
<gene>
    <name evidence="13 14" type="primary">mfd</name>
    <name evidence="14" type="ORF">Psal009_02070</name>
</gene>